<dbReference type="InterPro" id="IPR001173">
    <property type="entry name" value="Glyco_trans_2-like"/>
</dbReference>
<dbReference type="SUPFAM" id="SSF53448">
    <property type="entry name" value="Nucleotide-diphospho-sugar transferases"/>
    <property type="match status" value="1"/>
</dbReference>
<keyword evidence="3" id="KW-1185">Reference proteome</keyword>
<proteinExistence type="predicted"/>
<dbReference type="PANTHER" id="PTHR10859:SF105">
    <property type="entry name" value="DOLICHYL-PHOSPHATE BETA-D-MANNOSYLTRANSFERASE"/>
    <property type="match status" value="1"/>
</dbReference>
<feature type="domain" description="Glycosyltransferase 2-like" evidence="1">
    <location>
        <begin position="8"/>
        <end position="166"/>
    </location>
</feature>
<dbReference type="HOGENOM" id="CLU_033536_7_4_2"/>
<dbReference type="GO" id="GO:0006487">
    <property type="term" value="P:protein N-linked glycosylation"/>
    <property type="evidence" value="ECO:0007669"/>
    <property type="project" value="TreeGrafter"/>
</dbReference>
<dbReference type="OrthoDB" id="11098at2157"/>
<evidence type="ECO:0000313" key="2">
    <source>
        <dbReference type="EMBL" id="AIU70794.1"/>
    </source>
</evidence>
<name>A0A097QWD6_9EURY</name>
<accession>A0A097QWD6</accession>
<dbReference type="RefSeq" id="WP_050003754.1">
    <property type="nucleotide sequence ID" value="NZ_CP008887.1"/>
</dbReference>
<dbReference type="EMBL" id="CP008887">
    <property type="protein sequence ID" value="AIU70794.1"/>
    <property type="molecule type" value="Genomic_DNA"/>
</dbReference>
<evidence type="ECO:0000259" key="1">
    <source>
        <dbReference type="Pfam" id="PF00535"/>
    </source>
</evidence>
<evidence type="ECO:0000313" key="3">
    <source>
        <dbReference type="Proteomes" id="UP000029980"/>
    </source>
</evidence>
<dbReference type="AlphaFoldDB" id="A0A097QWD6"/>
<dbReference type="GeneID" id="25153932"/>
<dbReference type="PANTHER" id="PTHR10859">
    <property type="entry name" value="GLYCOSYL TRANSFERASE"/>
    <property type="match status" value="1"/>
</dbReference>
<sequence>MLGGKRISVIIPAYNEAERLPKVLERIPDFVDEVVVVDDGSSDGTHEVAEKFSRKDVRIKAVRLGKNCGKGGAMREGIRHSSGDVVVFIDADGQHKPEEIIKLVEPIISGEADLVIGARRVGEAGKRPFHRRLSNIITTRLIRFKLRQYVYDTQSGFRAYRREFLPEIESEGYEVETEMLLKAAKMGARIKEVSVSMIYDPSREGRFGPRDVFRFLRVYFKF</sequence>
<dbReference type="KEGG" id="teu:TEU_10875"/>
<dbReference type="Pfam" id="PF00535">
    <property type="entry name" value="Glycos_transf_2"/>
    <property type="match status" value="1"/>
</dbReference>
<reference evidence="2 3" key="1">
    <citation type="journal article" date="2015" name="Int. J. Syst. Evol. Microbiol.">
        <title>Thermococcus eurythermalis sp. nov., a conditional piezophilic hyperthermophilic archaeon with a wide temperature range isolated from an oil-immersed chimney in the Guaymas Basin.</title>
        <authorList>
            <person name="Zhao W."/>
            <person name="Zeng X."/>
            <person name="Xiao X."/>
        </authorList>
    </citation>
    <scope>NUCLEOTIDE SEQUENCE [LARGE SCALE GENOMIC DNA]</scope>
    <source>
        <strain evidence="2 3">A501</strain>
    </source>
</reference>
<dbReference type="Gene3D" id="3.90.550.10">
    <property type="entry name" value="Spore Coat Polysaccharide Biosynthesis Protein SpsA, Chain A"/>
    <property type="match status" value="1"/>
</dbReference>
<dbReference type="Proteomes" id="UP000029980">
    <property type="component" value="Chromosome"/>
</dbReference>
<dbReference type="InterPro" id="IPR029044">
    <property type="entry name" value="Nucleotide-diphossugar_trans"/>
</dbReference>
<protein>
    <submittedName>
        <fullName evidence="2">Dolichol-phosphate mannose synthase</fullName>
    </submittedName>
</protein>
<dbReference type="CDD" id="cd04179">
    <property type="entry name" value="DPM_DPG-synthase_like"/>
    <property type="match status" value="1"/>
</dbReference>
<dbReference type="STRING" id="1505907.TEU_10875"/>
<gene>
    <name evidence="2" type="ORF">TEU_10875</name>
</gene>
<organism evidence="2 3">
    <name type="scientific">Thermococcus eurythermalis</name>
    <dbReference type="NCBI Taxonomy" id="1505907"/>
    <lineage>
        <taxon>Archaea</taxon>
        <taxon>Methanobacteriati</taxon>
        <taxon>Methanobacteriota</taxon>
        <taxon>Thermococci</taxon>
        <taxon>Thermococcales</taxon>
        <taxon>Thermococcaceae</taxon>
        <taxon>Thermococcus</taxon>
    </lineage>
</organism>